<name>A0A1I7L5J6_9BURK</name>
<evidence type="ECO:0000256" key="1">
    <source>
        <dbReference type="SAM" id="Coils"/>
    </source>
</evidence>
<feature type="coiled-coil region" evidence="1">
    <location>
        <begin position="39"/>
        <end position="100"/>
    </location>
</feature>
<dbReference type="OrthoDB" id="5405677at2"/>
<dbReference type="RefSeq" id="WP_093557740.1">
    <property type="nucleotide sequence ID" value="NZ_FPBO01000023.1"/>
</dbReference>
<proteinExistence type="predicted"/>
<feature type="transmembrane region" description="Helical" evidence="2">
    <location>
        <begin position="21"/>
        <end position="42"/>
    </location>
</feature>
<dbReference type="STRING" id="1035707.SAMN05216552_102389"/>
<sequence length="229" mass="24181">MSQQINLFNARFRKKKNYFTAEALAAGLGVILLGSLGMAMVAKQRVAKLEAEAAQVQERLTAAENRKAAAGGGISPRQKSAELEQQLAQAESDNRALKQVGAILDKGEFGNTRGYSAYFRAFARTRVNGLWLTGVQINGAANEIGLQGRTLQAGLLPGYLNGLSREPVLKGKSFGQLEMGQPKPATLVQTALPGQAAAVAPTVPYVEFSLQAVPAAGERQGGNATAEAR</sequence>
<keyword evidence="2" id="KW-1133">Transmembrane helix</keyword>
<evidence type="ECO:0000256" key="2">
    <source>
        <dbReference type="SAM" id="Phobius"/>
    </source>
</evidence>
<protein>
    <recommendedName>
        <fullName evidence="5">MSHA biogenesis protein MshI</fullName>
    </recommendedName>
</protein>
<dbReference type="AlphaFoldDB" id="A0A1I7L5J6"/>
<evidence type="ECO:0000313" key="4">
    <source>
        <dbReference type="Proteomes" id="UP000199391"/>
    </source>
</evidence>
<gene>
    <name evidence="3" type="ORF">SAMN05216552_102389</name>
</gene>
<keyword evidence="1" id="KW-0175">Coiled coil</keyword>
<accession>A0A1I7L5J6</accession>
<dbReference type="Proteomes" id="UP000199391">
    <property type="component" value="Unassembled WGS sequence"/>
</dbReference>
<evidence type="ECO:0000313" key="3">
    <source>
        <dbReference type="EMBL" id="SFV05052.1"/>
    </source>
</evidence>
<keyword evidence="2" id="KW-0812">Transmembrane</keyword>
<organism evidence="3 4">
    <name type="scientific">Pseudoduganella namucuonensis</name>
    <dbReference type="NCBI Taxonomy" id="1035707"/>
    <lineage>
        <taxon>Bacteria</taxon>
        <taxon>Pseudomonadati</taxon>
        <taxon>Pseudomonadota</taxon>
        <taxon>Betaproteobacteria</taxon>
        <taxon>Burkholderiales</taxon>
        <taxon>Oxalobacteraceae</taxon>
        <taxon>Telluria group</taxon>
        <taxon>Pseudoduganella</taxon>
    </lineage>
</organism>
<dbReference type="EMBL" id="FPBO01000023">
    <property type="protein sequence ID" value="SFV05052.1"/>
    <property type="molecule type" value="Genomic_DNA"/>
</dbReference>
<keyword evidence="2" id="KW-0472">Membrane</keyword>
<keyword evidence="4" id="KW-1185">Reference proteome</keyword>
<evidence type="ECO:0008006" key="5">
    <source>
        <dbReference type="Google" id="ProtNLM"/>
    </source>
</evidence>
<reference evidence="4" key="1">
    <citation type="submission" date="2016-10" db="EMBL/GenBank/DDBJ databases">
        <authorList>
            <person name="Varghese N."/>
            <person name="Submissions S."/>
        </authorList>
    </citation>
    <scope>NUCLEOTIDE SEQUENCE [LARGE SCALE GENOMIC DNA]</scope>
    <source>
        <strain evidence="4">CGMCC 1.11014</strain>
    </source>
</reference>